<evidence type="ECO:0000313" key="3">
    <source>
        <dbReference type="EMBL" id="KAK5949139.1"/>
    </source>
</evidence>
<feature type="compositionally biased region" description="Basic and acidic residues" evidence="1">
    <location>
        <begin position="70"/>
        <end position="91"/>
    </location>
</feature>
<gene>
    <name evidence="3" type="ORF">OHC33_009880</name>
</gene>
<evidence type="ECO:0000313" key="4">
    <source>
        <dbReference type="Proteomes" id="UP001316803"/>
    </source>
</evidence>
<dbReference type="EMBL" id="JAKLMC020000039">
    <property type="protein sequence ID" value="KAK5949139.1"/>
    <property type="molecule type" value="Genomic_DNA"/>
</dbReference>
<keyword evidence="2" id="KW-0812">Transmembrane</keyword>
<keyword evidence="4" id="KW-1185">Reference proteome</keyword>
<feature type="region of interest" description="Disordered" evidence="1">
    <location>
        <begin position="68"/>
        <end position="118"/>
    </location>
</feature>
<dbReference type="Proteomes" id="UP001316803">
    <property type="component" value="Unassembled WGS sequence"/>
</dbReference>
<protein>
    <submittedName>
        <fullName evidence="3">Uncharacterized protein</fullName>
    </submittedName>
</protein>
<feature type="transmembrane region" description="Helical" evidence="2">
    <location>
        <begin position="37"/>
        <end position="63"/>
    </location>
</feature>
<evidence type="ECO:0000256" key="1">
    <source>
        <dbReference type="SAM" id="MobiDB-lite"/>
    </source>
</evidence>
<keyword evidence="2" id="KW-0472">Membrane</keyword>
<name>A0AAN8E8Q3_9EURO</name>
<proteinExistence type="predicted"/>
<reference evidence="3 4" key="1">
    <citation type="submission" date="2022-12" db="EMBL/GenBank/DDBJ databases">
        <title>Genomic features and morphological characterization of a novel Knufia sp. strain isolated from spacecraft assembly facility.</title>
        <authorList>
            <person name="Teixeira M."/>
            <person name="Chander A.M."/>
            <person name="Stajich J.E."/>
            <person name="Venkateswaran K."/>
        </authorList>
    </citation>
    <scope>NUCLEOTIDE SEQUENCE [LARGE SCALE GENOMIC DNA]</scope>
    <source>
        <strain evidence="3 4">FJI-L2-BK-P2</strain>
    </source>
</reference>
<accession>A0AAN8E8Q3</accession>
<sequence length="118" mass="13303">MDSRLGDMIHIGLQRNIIWGEDALDRMRLFVYHGTQLFTISMSAFFFLFLYYFAFGFVVGSIAESNMEESVTKGEDSSPAKSEPDIKREDMSADADDGNEEMKAVAALSDETNEKPEK</sequence>
<organism evidence="3 4">
    <name type="scientific">Knufia fluminis</name>
    <dbReference type="NCBI Taxonomy" id="191047"/>
    <lineage>
        <taxon>Eukaryota</taxon>
        <taxon>Fungi</taxon>
        <taxon>Dikarya</taxon>
        <taxon>Ascomycota</taxon>
        <taxon>Pezizomycotina</taxon>
        <taxon>Eurotiomycetes</taxon>
        <taxon>Chaetothyriomycetidae</taxon>
        <taxon>Chaetothyriales</taxon>
        <taxon>Trichomeriaceae</taxon>
        <taxon>Knufia</taxon>
    </lineage>
</organism>
<keyword evidence="2" id="KW-1133">Transmembrane helix</keyword>
<evidence type="ECO:0000256" key="2">
    <source>
        <dbReference type="SAM" id="Phobius"/>
    </source>
</evidence>
<dbReference type="AlphaFoldDB" id="A0AAN8E8Q3"/>
<comment type="caution">
    <text evidence="3">The sequence shown here is derived from an EMBL/GenBank/DDBJ whole genome shotgun (WGS) entry which is preliminary data.</text>
</comment>